<accession>A0A067ST60</accession>
<feature type="compositionally biased region" description="Basic and acidic residues" evidence="1">
    <location>
        <begin position="21"/>
        <end position="30"/>
    </location>
</feature>
<evidence type="ECO:0000313" key="3">
    <source>
        <dbReference type="Proteomes" id="UP000027222"/>
    </source>
</evidence>
<dbReference type="HOGENOM" id="CLU_1525251_0_0_1"/>
<sequence>MSTIQPKWGSVGLNSVGNGKKTQESHDHGRSLRFGVRSSGPEDWLASLPREVALGRKVKSNRVSPGPVSIPLKSQKPNGSKDKDGSAKYHRDIGFDRPESLGEGCCAPGRFFCKKTWISPSKVVVVGHLSFPVVLDFRYDEKWSGRCRCWVGWKARVEGGPPFFGGDPQSGQAGRP</sequence>
<dbReference type="Proteomes" id="UP000027222">
    <property type="component" value="Unassembled WGS sequence"/>
</dbReference>
<proteinExistence type="predicted"/>
<dbReference type="AlphaFoldDB" id="A0A067ST60"/>
<dbReference type="EMBL" id="KL142384">
    <property type="protein sequence ID" value="KDR74071.1"/>
    <property type="molecule type" value="Genomic_DNA"/>
</dbReference>
<evidence type="ECO:0000256" key="1">
    <source>
        <dbReference type="SAM" id="MobiDB-lite"/>
    </source>
</evidence>
<name>A0A067ST60_GALM3</name>
<feature type="region of interest" description="Disordered" evidence="1">
    <location>
        <begin position="1"/>
        <end position="43"/>
    </location>
</feature>
<gene>
    <name evidence="2" type="ORF">GALMADRAFT_280568</name>
</gene>
<feature type="compositionally biased region" description="Basic and acidic residues" evidence="1">
    <location>
        <begin position="79"/>
        <end position="95"/>
    </location>
</feature>
<evidence type="ECO:0000313" key="2">
    <source>
        <dbReference type="EMBL" id="KDR74071.1"/>
    </source>
</evidence>
<keyword evidence="3" id="KW-1185">Reference proteome</keyword>
<organism evidence="2 3">
    <name type="scientific">Galerina marginata (strain CBS 339.88)</name>
    <dbReference type="NCBI Taxonomy" id="685588"/>
    <lineage>
        <taxon>Eukaryota</taxon>
        <taxon>Fungi</taxon>
        <taxon>Dikarya</taxon>
        <taxon>Basidiomycota</taxon>
        <taxon>Agaricomycotina</taxon>
        <taxon>Agaricomycetes</taxon>
        <taxon>Agaricomycetidae</taxon>
        <taxon>Agaricales</taxon>
        <taxon>Agaricineae</taxon>
        <taxon>Strophariaceae</taxon>
        <taxon>Galerina</taxon>
    </lineage>
</organism>
<reference evidence="3" key="1">
    <citation type="journal article" date="2014" name="Proc. Natl. Acad. Sci. U.S.A.">
        <title>Extensive sampling of basidiomycete genomes demonstrates inadequacy of the white-rot/brown-rot paradigm for wood decay fungi.</title>
        <authorList>
            <person name="Riley R."/>
            <person name="Salamov A.A."/>
            <person name="Brown D.W."/>
            <person name="Nagy L.G."/>
            <person name="Floudas D."/>
            <person name="Held B.W."/>
            <person name="Levasseur A."/>
            <person name="Lombard V."/>
            <person name="Morin E."/>
            <person name="Otillar R."/>
            <person name="Lindquist E.A."/>
            <person name="Sun H."/>
            <person name="LaButti K.M."/>
            <person name="Schmutz J."/>
            <person name="Jabbour D."/>
            <person name="Luo H."/>
            <person name="Baker S.E."/>
            <person name="Pisabarro A.G."/>
            <person name="Walton J.D."/>
            <person name="Blanchette R.A."/>
            <person name="Henrissat B."/>
            <person name="Martin F."/>
            <person name="Cullen D."/>
            <person name="Hibbett D.S."/>
            <person name="Grigoriev I.V."/>
        </authorList>
    </citation>
    <scope>NUCLEOTIDE SEQUENCE [LARGE SCALE GENOMIC DNA]</scope>
    <source>
        <strain evidence="3">CBS 339.88</strain>
    </source>
</reference>
<feature type="region of interest" description="Disordered" evidence="1">
    <location>
        <begin position="56"/>
        <end position="95"/>
    </location>
</feature>
<protein>
    <submittedName>
        <fullName evidence="2">Uncharacterized protein</fullName>
    </submittedName>
</protein>